<dbReference type="PROSITE" id="PS50850">
    <property type="entry name" value="MFS"/>
    <property type="match status" value="1"/>
</dbReference>
<feature type="transmembrane region" description="Helical" evidence="8">
    <location>
        <begin position="76"/>
        <end position="92"/>
    </location>
</feature>
<accession>A0A3B1AEM5</accession>
<dbReference type="InterPro" id="IPR036259">
    <property type="entry name" value="MFS_trans_sf"/>
</dbReference>
<keyword evidence="2" id="KW-0813">Transport</keyword>
<evidence type="ECO:0000256" key="3">
    <source>
        <dbReference type="ARBA" id="ARBA00022475"/>
    </source>
</evidence>
<dbReference type="GO" id="GO:0030395">
    <property type="term" value="F:lactose binding"/>
    <property type="evidence" value="ECO:0007669"/>
    <property type="project" value="TreeGrafter"/>
</dbReference>
<proteinExistence type="predicted"/>
<feature type="transmembrane region" description="Helical" evidence="8">
    <location>
        <begin position="43"/>
        <end position="64"/>
    </location>
</feature>
<feature type="transmembrane region" description="Helical" evidence="8">
    <location>
        <begin position="266"/>
        <end position="284"/>
    </location>
</feature>
<dbReference type="GO" id="GO:0015528">
    <property type="term" value="F:lactose:proton symporter activity"/>
    <property type="evidence" value="ECO:0007669"/>
    <property type="project" value="TreeGrafter"/>
</dbReference>
<dbReference type="InterPro" id="IPR026032">
    <property type="entry name" value="HcaT-like"/>
</dbReference>
<evidence type="ECO:0000256" key="8">
    <source>
        <dbReference type="SAM" id="Phobius"/>
    </source>
</evidence>
<feature type="transmembrane region" description="Helical" evidence="8">
    <location>
        <begin position="162"/>
        <end position="182"/>
    </location>
</feature>
<evidence type="ECO:0000256" key="4">
    <source>
        <dbReference type="ARBA" id="ARBA00022519"/>
    </source>
</evidence>
<dbReference type="InterPro" id="IPR024989">
    <property type="entry name" value="MFS_assoc_dom"/>
</dbReference>
<organism evidence="10">
    <name type="scientific">hydrothermal vent metagenome</name>
    <dbReference type="NCBI Taxonomy" id="652676"/>
    <lineage>
        <taxon>unclassified sequences</taxon>
        <taxon>metagenomes</taxon>
        <taxon>ecological metagenomes</taxon>
    </lineage>
</organism>
<dbReference type="PANTHER" id="PTHR23522:SF10">
    <property type="entry name" value="3-PHENYLPROPIONIC ACID TRANSPORTER-RELATED"/>
    <property type="match status" value="1"/>
</dbReference>
<dbReference type="EMBL" id="UOFR01000014">
    <property type="protein sequence ID" value="VAW92344.1"/>
    <property type="molecule type" value="Genomic_DNA"/>
</dbReference>
<feature type="transmembrane region" description="Helical" evidence="8">
    <location>
        <begin position="203"/>
        <end position="219"/>
    </location>
</feature>
<evidence type="ECO:0000256" key="5">
    <source>
        <dbReference type="ARBA" id="ARBA00022692"/>
    </source>
</evidence>
<evidence type="ECO:0000259" key="9">
    <source>
        <dbReference type="PROSITE" id="PS50850"/>
    </source>
</evidence>
<feature type="transmembrane region" description="Helical" evidence="8">
    <location>
        <begin position="359"/>
        <end position="380"/>
    </location>
</feature>
<feature type="transmembrane region" description="Helical" evidence="8">
    <location>
        <begin position="98"/>
        <end position="115"/>
    </location>
</feature>
<dbReference type="PANTHER" id="PTHR23522">
    <property type="entry name" value="BLL5896 PROTEIN"/>
    <property type="match status" value="1"/>
</dbReference>
<feature type="transmembrane region" description="Helical" evidence="8">
    <location>
        <begin position="290"/>
        <end position="311"/>
    </location>
</feature>
<reference evidence="10" key="1">
    <citation type="submission" date="2018-06" db="EMBL/GenBank/DDBJ databases">
        <authorList>
            <person name="Zhirakovskaya E."/>
        </authorList>
    </citation>
    <scope>NUCLEOTIDE SEQUENCE</scope>
</reference>
<dbReference type="InterPro" id="IPR020846">
    <property type="entry name" value="MFS_dom"/>
</dbReference>
<sequence>MSVASSPAPYWRLSGFYFFYFASLGAFIPYLGPYLDSLNLSPFQIGVLVAITMATKIIAPNIWGWIADHTGKRMRIVQLGCFFAAIAFSILLLEQTFLILIVVLSLFSFFWNAALPQFEATTFNYIRDQVDRYSAIRLWGSIGFVISVVALGYVYQANPYSVFPYVFLVLLISIWLMSLTVPETAAGHLQLDHQPIITILKKRHVVGLLLTCFFMQASHGPYYAFYNLYMQSYNYSSEMIGWLWGIGVTAEVILLVFMYKLLKVYSLRNLLIASLILALMRWLLTALFPTLTWVMVFAQLLHAATFGLYHVAAIRLIHQLFQGQHQGKGQALYSSLSFGAGGAIGSLYSGFAWDYLGRAWIFYGAAVFCLFGLWFAIRYIKPEQD</sequence>
<gene>
    <name evidence="10" type="ORF">MNBD_GAMMA21-1240</name>
</gene>
<feature type="transmembrane region" description="Helical" evidence="8">
    <location>
        <begin position="332"/>
        <end position="353"/>
    </location>
</feature>
<keyword evidence="6 8" id="KW-1133">Transmembrane helix</keyword>
<feature type="domain" description="Major facilitator superfamily (MFS) profile" evidence="9">
    <location>
        <begin position="204"/>
        <end position="385"/>
    </location>
</feature>
<keyword evidence="4" id="KW-0997">Cell inner membrane</keyword>
<dbReference type="Gene3D" id="1.20.1250.20">
    <property type="entry name" value="MFS general substrate transporter like domains"/>
    <property type="match status" value="2"/>
</dbReference>
<evidence type="ECO:0000256" key="2">
    <source>
        <dbReference type="ARBA" id="ARBA00022448"/>
    </source>
</evidence>
<feature type="transmembrane region" description="Helical" evidence="8">
    <location>
        <begin position="12"/>
        <end position="31"/>
    </location>
</feature>
<dbReference type="Pfam" id="PF12832">
    <property type="entry name" value="MFS_1_like"/>
    <property type="match status" value="1"/>
</dbReference>
<protein>
    <submittedName>
        <fullName evidence="10">Nucleoside:H+ symporter:Major facilitator superfamily</fullName>
    </submittedName>
</protein>
<dbReference type="GO" id="GO:0005886">
    <property type="term" value="C:plasma membrane"/>
    <property type="evidence" value="ECO:0007669"/>
    <property type="project" value="UniProtKB-SubCell"/>
</dbReference>
<feature type="transmembrane region" description="Helical" evidence="8">
    <location>
        <begin position="239"/>
        <end position="259"/>
    </location>
</feature>
<keyword evidence="7 8" id="KW-0472">Membrane</keyword>
<dbReference type="AlphaFoldDB" id="A0A3B1AEM5"/>
<dbReference type="SUPFAM" id="SSF103473">
    <property type="entry name" value="MFS general substrate transporter"/>
    <property type="match status" value="1"/>
</dbReference>
<dbReference type="PIRSF" id="PIRSF004925">
    <property type="entry name" value="HcaT"/>
    <property type="match status" value="1"/>
</dbReference>
<dbReference type="NCBIfam" id="NF037955">
    <property type="entry name" value="mfs"/>
    <property type="match status" value="1"/>
</dbReference>
<keyword evidence="3" id="KW-1003">Cell membrane</keyword>
<evidence type="ECO:0000256" key="6">
    <source>
        <dbReference type="ARBA" id="ARBA00022989"/>
    </source>
</evidence>
<comment type="subcellular location">
    <subcellularLocation>
        <location evidence="1">Cell inner membrane</location>
        <topology evidence="1">Multi-pass membrane protein</topology>
    </subcellularLocation>
</comment>
<evidence type="ECO:0000256" key="7">
    <source>
        <dbReference type="ARBA" id="ARBA00023136"/>
    </source>
</evidence>
<dbReference type="CDD" id="cd17335">
    <property type="entry name" value="MFS_MFSD6"/>
    <property type="match status" value="1"/>
</dbReference>
<evidence type="ECO:0000313" key="10">
    <source>
        <dbReference type="EMBL" id="VAW92344.1"/>
    </source>
</evidence>
<feature type="transmembrane region" description="Helical" evidence="8">
    <location>
        <begin position="136"/>
        <end position="156"/>
    </location>
</feature>
<name>A0A3B1AEM5_9ZZZZ</name>
<keyword evidence="5 8" id="KW-0812">Transmembrane</keyword>
<evidence type="ECO:0000256" key="1">
    <source>
        <dbReference type="ARBA" id="ARBA00004429"/>
    </source>
</evidence>